<accession>A0A7N2QYA5</accession>
<dbReference type="InterPro" id="IPR050655">
    <property type="entry name" value="Plant_B3_domain"/>
</dbReference>
<dbReference type="EnsemblPlants" id="QL02p006491:mrna">
    <property type="protein sequence ID" value="QL02p006491:mrna"/>
    <property type="gene ID" value="QL02p006491"/>
</dbReference>
<evidence type="ECO:0000313" key="7">
    <source>
        <dbReference type="EnsemblPlants" id="QL02p006491:mrna"/>
    </source>
</evidence>
<evidence type="ECO:0000256" key="5">
    <source>
        <dbReference type="ARBA" id="ARBA00023242"/>
    </source>
</evidence>
<dbReference type="AlphaFoldDB" id="A0A7N2QYA5"/>
<keyword evidence="8" id="KW-1185">Reference proteome</keyword>
<keyword evidence="3" id="KW-0238">DNA-binding</keyword>
<dbReference type="RefSeq" id="XP_030932352.1">
    <property type="nucleotide sequence ID" value="XM_031076492.1"/>
</dbReference>
<dbReference type="InterPro" id="IPR015300">
    <property type="entry name" value="DNA-bd_pseudobarrel_sf"/>
</dbReference>
<dbReference type="OrthoDB" id="1840387at2759"/>
<dbReference type="KEGG" id="qlo:115958126"/>
<feature type="domain" description="TF-B3" evidence="6">
    <location>
        <begin position="191"/>
        <end position="285"/>
    </location>
</feature>
<dbReference type="Proteomes" id="UP000594261">
    <property type="component" value="Chromosome 2"/>
</dbReference>
<evidence type="ECO:0000256" key="4">
    <source>
        <dbReference type="ARBA" id="ARBA00023163"/>
    </source>
</evidence>
<dbReference type="PROSITE" id="PS50863">
    <property type="entry name" value="B3"/>
    <property type="match status" value="2"/>
</dbReference>
<evidence type="ECO:0000256" key="3">
    <source>
        <dbReference type="ARBA" id="ARBA00023125"/>
    </source>
</evidence>
<evidence type="ECO:0000256" key="1">
    <source>
        <dbReference type="ARBA" id="ARBA00004123"/>
    </source>
</evidence>
<sequence>MALKPECYKSSKPSFFKVLIGDFSEQLRIPPAFVKNFNGRLLSKCLLRNSTGKVYIVRVEKRGNNGLFFWSGWHDFVKDNSLDIGDFLVFKYDGSSTFKVKIYGRNTCEKDVRLAKREEECPIPFMKKGKQIQEKTIIEELKPDCYKESYGQKAINSNKIISGCSKSGEEFINNNIEEPGMKSKCSFKSENSYFIATWTWYSQYYMTIPKFVAIEKDLISKKRAMLLDPTGSPWPVRLDLVADGFLNMTNGWPDFCKGNKIGAGDTFIFEFVTQTVMQVHIFRAGAKKEAQCLGVDKKIECTAIG</sequence>
<proteinExistence type="predicted"/>
<dbReference type="Gramene" id="QL02p006491:mrna">
    <property type="protein sequence ID" value="QL02p006491:mrna"/>
    <property type="gene ID" value="QL02p006491"/>
</dbReference>
<dbReference type="Pfam" id="PF02362">
    <property type="entry name" value="B3"/>
    <property type="match status" value="2"/>
</dbReference>
<comment type="subcellular location">
    <subcellularLocation>
        <location evidence="1">Nucleus</location>
    </subcellularLocation>
</comment>
<dbReference type="GO" id="GO:0005634">
    <property type="term" value="C:nucleus"/>
    <property type="evidence" value="ECO:0007669"/>
    <property type="project" value="UniProtKB-SubCell"/>
</dbReference>
<evidence type="ECO:0000313" key="8">
    <source>
        <dbReference type="Proteomes" id="UP000594261"/>
    </source>
</evidence>
<dbReference type="SMART" id="SM01019">
    <property type="entry name" value="B3"/>
    <property type="match status" value="2"/>
</dbReference>
<gene>
    <name evidence="7" type="primary">LOC115958126</name>
</gene>
<dbReference type="Gene3D" id="2.40.330.10">
    <property type="entry name" value="DNA-binding pseudobarrel domain"/>
    <property type="match status" value="2"/>
</dbReference>
<dbReference type="SUPFAM" id="SSF101936">
    <property type="entry name" value="DNA-binding pseudobarrel domain"/>
    <property type="match status" value="2"/>
</dbReference>
<dbReference type="GO" id="GO:0003677">
    <property type="term" value="F:DNA binding"/>
    <property type="evidence" value="ECO:0007669"/>
    <property type="project" value="UniProtKB-KW"/>
</dbReference>
<reference evidence="7" key="2">
    <citation type="submission" date="2021-01" db="UniProtKB">
        <authorList>
            <consortium name="EnsemblPlants"/>
        </authorList>
    </citation>
    <scope>IDENTIFICATION</scope>
</reference>
<evidence type="ECO:0000259" key="6">
    <source>
        <dbReference type="PROSITE" id="PS50863"/>
    </source>
</evidence>
<dbReference type="PANTHER" id="PTHR31920:SF135">
    <property type="entry name" value="B3 DOMAIN-CONTAINING PROTEIN OS03G0621600-RELATED"/>
    <property type="match status" value="1"/>
</dbReference>
<dbReference type="InterPro" id="IPR003340">
    <property type="entry name" value="B3_DNA-bd"/>
</dbReference>
<dbReference type="GeneID" id="115958126"/>
<keyword evidence="4" id="KW-0804">Transcription</keyword>
<dbReference type="PANTHER" id="PTHR31920">
    <property type="entry name" value="B3 DOMAIN-CONTAINING"/>
    <property type="match status" value="1"/>
</dbReference>
<dbReference type="InParanoid" id="A0A7N2QYA5"/>
<reference evidence="8" key="1">
    <citation type="journal article" date="2016" name="G3 (Bethesda)">
        <title>First Draft Assembly and Annotation of the Genome of a California Endemic Oak Quercus lobata Nee (Fagaceae).</title>
        <authorList>
            <person name="Sork V.L."/>
            <person name="Fitz-Gibbon S.T."/>
            <person name="Puiu D."/>
            <person name="Crepeau M."/>
            <person name="Gugger P.F."/>
            <person name="Sherman R."/>
            <person name="Stevens K."/>
            <person name="Langley C.H."/>
            <person name="Pellegrini M."/>
            <person name="Salzberg S.L."/>
        </authorList>
    </citation>
    <scope>NUCLEOTIDE SEQUENCE [LARGE SCALE GENOMIC DNA]</scope>
    <source>
        <strain evidence="8">cv. SW786</strain>
    </source>
</reference>
<dbReference type="OMA" id="QICEANK"/>
<evidence type="ECO:0000256" key="2">
    <source>
        <dbReference type="ARBA" id="ARBA00023015"/>
    </source>
</evidence>
<protein>
    <recommendedName>
        <fullName evidence="6">TF-B3 domain-containing protein</fullName>
    </recommendedName>
</protein>
<organism evidence="7 8">
    <name type="scientific">Quercus lobata</name>
    <name type="common">Valley oak</name>
    <dbReference type="NCBI Taxonomy" id="97700"/>
    <lineage>
        <taxon>Eukaryota</taxon>
        <taxon>Viridiplantae</taxon>
        <taxon>Streptophyta</taxon>
        <taxon>Embryophyta</taxon>
        <taxon>Tracheophyta</taxon>
        <taxon>Spermatophyta</taxon>
        <taxon>Magnoliopsida</taxon>
        <taxon>eudicotyledons</taxon>
        <taxon>Gunneridae</taxon>
        <taxon>Pentapetalae</taxon>
        <taxon>rosids</taxon>
        <taxon>fabids</taxon>
        <taxon>Fagales</taxon>
        <taxon>Fagaceae</taxon>
        <taxon>Quercus</taxon>
    </lineage>
</organism>
<keyword evidence="5" id="KW-0539">Nucleus</keyword>
<feature type="domain" description="TF-B3" evidence="6">
    <location>
        <begin position="12"/>
        <end position="106"/>
    </location>
</feature>
<dbReference type="CDD" id="cd10017">
    <property type="entry name" value="B3_DNA"/>
    <property type="match status" value="2"/>
</dbReference>
<name>A0A7N2QYA5_QUELO</name>
<keyword evidence="2" id="KW-0805">Transcription regulation</keyword>